<comment type="caution">
    <text evidence="1">The sequence shown here is derived from an EMBL/GenBank/DDBJ whole genome shotgun (WGS) entry which is preliminary data.</text>
</comment>
<reference evidence="1 2" key="1">
    <citation type="submission" date="2020-08" db="EMBL/GenBank/DDBJ databases">
        <title>Genomic Encyclopedia of Type Strains, Phase IV (KMG-IV): sequencing the most valuable type-strain genomes for metagenomic binning, comparative biology and taxonomic classification.</title>
        <authorList>
            <person name="Goeker M."/>
        </authorList>
    </citation>
    <scope>NUCLEOTIDE SEQUENCE [LARGE SCALE GENOMIC DNA]</scope>
    <source>
        <strain evidence="1 2">DSM 44197</strain>
    </source>
</reference>
<dbReference type="AlphaFoldDB" id="A0A7W3QK08"/>
<protein>
    <submittedName>
        <fullName evidence="1">Uncharacterized protein</fullName>
    </submittedName>
</protein>
<name>A0A7W3QK08_ACTNM</name>
<dbReference type="RefSeq" id="WP_182842442.1">
    <property type="nucleotide sequence ID" value="NZ_BAAALP010000027.1"/>
</dbReference>
<accession>A0A7W3QK08</accession>
<dbReference type="EMBL" id="JACJIA010000002">
    <property type="protein sequence ID" value="MBA8949945.1"/>
    <property type="molecule type" value="Genomic_DNA"/>
</dbReference>
<evidence type="ECO:0000313" key="2">
    <source>
        <dbReference type="Proteomes" id="UP000572680"/>
    </source>
</evidence>
<organism evidence="1 2">
    <name type="scientific">Actinomadura namibiensis</name>
    <dbReference type="NCBI Taxonomy" id="182080"/>
    <lineage>
        <taxon>Bacteria</taxon>
        <taxon>Bacillati</taxon>
        <taxon>Actinomycetota</taxon>
        <taxon>Actinomycetes</taxon>
        <taxon>Streptosporangiales</taxon>
        <taxon>Thermomonosporaceae</taxon>
        <taxon>Actinomadura</taxon>
    </lineage>
</organism>
<evidence type="ECO:0000313" key="1">
    <source>
        <dbReference type="EMBL" id="MBA8949945.1"/>
    </source>
</evidence>
<sequence length="96" mass="10623">MPRRKQHAESGPLELTPRLVSEAINKRQARPERPSALAYQSLIPASYQSLDIDPTMEQLVRRLPPPGGSMSSVDAERWLDTARSVIGLVYVDPAEG</sequence>
<gene>
    <name evidence="1" type="ORF">HNR61_001558</name>
</gene>
<dbReference type="Proteomes" id="UP000572680">
    <property type="component" value="Unassembled WGS sequence"/>
</dbReference>
<proteinExistence type="predicted"/>
<keyword evidence="2" id="KW-1185">Reference proteome</keyword>